<organism evidence="2 3">
    <name type="scientific">Corynebacterium efficiens (strain DSM 44549 / YS-314 / AJ 12310 / JCM 11189 / NBRC 100395)</name>
    <dbReference type="NCBI Taxonomy" id="196164"/>
    <lineage>
        <taxon>Bacteria</taxon>
        <taxon>Bacillati</taxon>
        <taxon>Actinomycetota</taxon>
        <taxon>Actinomycetes</taxon>
        <taxon>Mycobacteriales</taxon>
        <taxon>Corynebacteriaceae</taxon>
        <taxon>Corynebacterium</taxon>
    </lineage>
</organism>
<evidence type="ECO:0000313" key="3">
    <source>
        <dbReference type="Proteomes" id="UP000001409"/>
    </source>
</evidence>
<dbReference type="Proteomes" id="UP000001409">
    <property type="component" value="Chromosome"/>
</dbReference>
<feature type="region of interest" description="Disordered" evidence="1">
    <location>
        <begin position="30"/>
        <end position="57"/>
    </location>
</feature>
<dbReference type="AlphaFoldDB" id="Q8FLS1"/>
<dbReference type="EMBL" id="BA000035">
    <property type="protein sequence ID" value="BAC19599.1"/>
    <property type="molecule type" value="Genomic_DNA"/>
</dbReference>
<sequence length="57" mass="6570">MSILKVCGWKRPREASVGCRLDPSDVVPRDHLDHTVAPPELTRKDVARRGCQRFRKE</sequence>
<dbReference type="STRING" id="196164.gene:10743237"/>
<proteinExistence type="predicted"/>
<reference evidence="2 3" key="1">
    <citation type="journal article" date="2003" name="Genome Res.">
        <title>Comparative complete genome sequence analysis of the amino acid replacements responsible for the thermostability of Corynebacterium efficiens.</title>
        <authorList>
            <person name="Nishio Y."/>
            <person name="Nakamura Y."/>
            <person name="Kawarabayasi Y."/>
            <person name="Usuda Y."/>
            <person name="Kimura E."/>
            <person name="Sugimoto S."/>
            <person name="Matsui K."/>
            <person name="Yamagishi A."/>
            <person name="Kikuchi H."/>
            <person name="Ikeo K."/>
            <person name="Gojobori T."/>
        </authorList>
    </citation>
    <scope>NUCLEOTIDE SEQUENCE [LARGE SCALE GENOMIC DNA]</scope>
    <source>
        <strain evidence="3">DSM 44549 / YS-314 / AJ 12310 / JCM 11189 / NBRC 100395</strain>
    </source>
</reference>
<name>Q8FLS1_COREF</name>
<dbReference type="HOGENOM" id="CLU_2988956_0_0_11"/>
<evidence type="ECO:0000313" key="2">
    <source>
        <dbReference type="EMBL" id="BAC19599.1"/>
    </source>
</evidence>
<evidence type="ECO:0000256" key="1">
    <source>
        <dbReference type="SAM" id="MobiDB-lite"/>
    </source>
</evidence>
<dbReference type="KEGG" id="cef:CE2789"/>
<accession>Q8FLS1</accession>
<keyword evidence="3" id="KW-1185">Reference proteome</keyword>
<protein>
    <submittedName>
        <fullName evidence="2">Uncharacterized protein</fullName>
    </submittedName>
</protein>